<feature type="compositionally biased region" description="Low complexity" evidence="3">
    <location>
        <begin position="613"/>
        <end position="637"/>
    </location>
</feature>
<evidence type="ECO:0000256" key="5">
    <source>
        <dbReference type="SAM" id="SignalP"/>
    </source>
</evidence>
<evidence type="ECO:0000313" key="7">
    <source>
        <dbReference type="Proteomes" id="UP000269721"/>
    </source>
</evidence>
<dbReference type="EMBL" id="KZ995238">
    <property type="protein sequence ID" value="RKO91084.1"/>
    <property type="molecule type" value="Genomic_DNA"/>
</dbReference>
<keyword evidence="5" id="KW-0732">Signal</keyword>
<dbReference type="OrthoDB" id="4447at2759"/>
<evidence type="ECO:0000256" key="4">
    <source>
        <dbReference type="SAM" id="Phobius"/>
    </source>
</evidence>
<feature type="region of interest" description="Disordered" evidence="3">
    <location>
        <begin position="779"/>
        <end position="809"/>
    </location>
</feature>
<keyword evidence="1" id="KW-0880">Kelch repeat</keyword>
<dbReference type="AlphaFoldDB" id="A0A4P9WEQ4"/>
<keyword evidence="4" id="KW-0812">Transmembrane</keyword>
<proteinExistence type="predicted"/>
<dbReference type="SUPFAM" id="SSF117281">
    <property type="entry name" value="Kelch motif"/>
    <property type="match status" value="1"/>
</dbReference>
<keyword evidence="4" id="KW-1133">Transmembrane helix</keyword>
<protein>
    <recommendedName>
        <fullName evidence="8">SH3 domain-containing protein</fullName>
    </recommendedName>
</protein>
<dbReference type="PANTHER" id="PTHR46093:SF18">
    <property type="entry name" value="FIBRONECTIN TYPE-III DOMAIN-CONTAINING PROTEIN"/>
    <property type="match status" value="1"/>
</dbReference>
<dbReference type="Gene3D" id="2.30.30.40">
    <property type="entry name" value="SH3 Domains"/>
    <property type="match status" value="1"/>
</dbReference>
<gene>
    <name evidence="6" type="ORF">BDK51DRAFT_31178</name>
</gene>
<feature type="signal peptide" evidence="5">
    <location>
        <begin position="1"/>
        <end position="19"/>
    </location>
</feature>
<keyword evidence="4" id="KW-0472">Membrane</keyword>
<dbReference type="PANTHER" id="PTHR46093">
    <property type="entry name" value="ACYL-COA-BINDING DOMAIN-CONTAINING PROTEIN 5"/>
    <property type="match status" value="1"/>
</dbReference>
<evidence type="ECO:0008006" key="8">
    <source>
        <dbReference type="Google" id="ProtNLM"/>
    </source>
</evidence>
<reference evidence="7" key="1">
    <citation type="journal article" date="2018" name="Nat. Microbiol.">
        <title>Leveraging single-cell genomics to expand the fungal tree of life.</title>
        <authorList>
            <person name="Ahrendt S.R."/>
            <person name="Quandt C.A."/>
            <person name="Ciobanu D."/>
            <person name="Clum A."/>
            <person name="Salamov A."/>
            <person name="Andreopoulos B."/>
            <person name="Cheng J.F."/>
            <person name="Woyke T."/>
            <person name="Pelin A."/>
            <person name="Henrissat B."/>
            <person name="Reynolds N.K."/>
            <person name="Benny G.L."/>
            <person name="Smith M.E."/>
            <person name="James T.Y."/>
            <person name="Grigoriev I.V."/>
        </authorList>
    </citation>
    <scope>NUCLEOTIDE SEQUENCE [LARGE SCALE GENOMIC DNA]</scope>
</reference>
<dbReference type="InterPro" id="IPR036028">
    <property type="entry name" value="SH3-like_dom_sf"/>
</dbReference>
<evidence type="ECO:0000256" key="1">
    <source>
        <dbReference type="ARBA" id="ARBA00022441"/>
    </source>
</evidence>
<dbReference type="Pfam" id="PF24681">
    <property type="entry name" value="Kelch_KLHDC2_KLHL20_DRC7"/>
    <property type="match status" value="1"/>
</dbReference>
<feature type="region of interest" description="Disordered" evidence="3">
    <location>
        <begin position="613"/>
        <end position="641"/>
    </location>
</feature>
<keyword evidence="7" id="KW-1185">Reference proteome</keyword>
<dbReference type="InterPro" id="IPR015915">
    <property type="entry name" value="Kelch-typ_b-propeller"/>
</dbReference>
<accession>A0A4P9WEQ4</accession>
<dbReference type="Gene3D" id="2.120.10.80">
    <property type="entry name" value="Kelch-type beta propeller"/>
    <property type="match status" value="1"/>
</dbReference>
<keyword evidence="2" id="KW-0677">Repeat</keyword>
<dbReference type="CDD" id="cd00174">
    <property type="entry name" value="SH3"/>
    <property type="match status" value="1"/>
</dbReference>
<evidence type="ECO:0000313" key="6">
    <source>
        <dbReference type="EMBL" id="RKO91084.1"/>
    </source>
</evidence>
<evidence type="ECO:0000256" key="3">
    <source>
        <dbReference type="SAM" id="MobiDB-lite"/>
    </source>
</evidence>
<sequence>MHTLLSFIPAAFFVGAATAQSTPPRFSGVLAAGPACLVMFGGGVGPDWSNVTPALAQLGSLIISGVVTVDYTHQSTSLVSTVDSEHRLTAKGQACAASGSLLGYVLQNFVSSLTGTYVAPTLGVFNMTSDQWLPTGPNLTAVPVQPGQSDSTNLPAAAVPRLEFSAMAIVGNTAWLFGGYTPDVHPGFSNATFALTLDPTSLEAVSSQVELVTTTVAPISRWEHCMTPLGSDSFLLYGGFASSALSDTWIFSTSQRTWTELTPSVFPGARWNAACATTSNNTAFLFGGDDGTGPNGLGTRNDLWSFNAKAGTWVNIVTTGTPPTPRTYASMAAIGSDWLVVSGPTSTAVPTAVTASSSSSSTGAIAGGIAGGVVVIAAASFFLWRRAGTTPVLVPKHSSSAEDLTSAEPQVALDILDSLPPAYDGAAMAPGRLDSSIKPKDMGRVYRGLCKFTPTNGDEIPCKLGDEIVVEEVFRDGWAKVINGIFFWKQCCRLLTVTVASTPTTITALASCAPTPTTVAAPTPTTITVIATCAPNTITVTTGSTHNTTSTTTATMPPTLTTSTLARTMTIPATTTHLNSTSTATPSTMSTRLLAVVPVIKSTRTATSTLTLSATTPATPTTTPTTSNSAPTTPALSNISLSNTPAPAPMTIIRYATLQALTPASIPTPPPVTVIRYSTLTAPTIVVTEVAQADDRSASSGSPNRKLVLPLAIIGAAAVLAVLSLLVIIRRRRHRTAKDSAAGRHVDAMLALPPDYATVAHEPSWAEVAPARVGKMTEDVETAGASSSSGGQGGGERKEKWIGGGDGTL</sequence>
<feature type="chain" id="PRO_5020729779" description="SH3 domain-containing protein" evidence="5">
    <location>
        <begin position="20"/>
        <end position="809"/>
    </location>
</feature>
<dbReference type="SUPFAM" id="SSF50044">
    <property type="entry name" value="SH3-domain"/>
    <property type="match status" value="1"/>
</dbReference>
<dbReference type="Proteomes" id="UP000269721">
    <property type="component" value="Unassembled WGS sequence"/>
</dbReference>
<name>A0A4P9WEQ4_9FUNG</name>
<feature type="transmembrane region" description="Helical" evidence="4">
    <location>
        <begin position="707"/>
        <end position="729"/>
    </location>
</feature>
<evidence type="ECO:0000256" key="2">
    <source>
        <dbReference type="ARBA" id="ARBA00022737"/>
    </source>
</evidence>
<organism evidence="6 7">
    <name type="scientific">Blyttiomyces helicus</name>
    <dbReference type="NCBI Taxonomy" id="388810"/>
    <lineage>
        <taxon>Eukaryota</taxon>
        <taxon>Fungi</taxon>
        <taxon>Fungi incertae sedis</taxon>
        <taxon>Chytridiomycota</taxon>
        <taxon>Chytridiomycota incertae sedis</taxon>
        <taxon>Chytridiomycetes</taxon>
        <taxon>Chytridiomycetes incertae sedis</taxon>
        <taxon>Blyttiomyces</taxon>
    </lineage>
</organism>